<dbReference type="EMBL" id="LK996017">
    <property type="protein sequence ID" value="CDX04061.1"/>
    <property type="molecule type" value="Genomic_DNA"/>
</dbReference>
<dbReference type="Pfam" id="PF02514">
    <property type="entry name" value="CobN-Mg_chel"/>
    <property type="match status" value="1"/>
</dbReference>
<gene>
    <name evidence="3" type="ORF">DPCES_4175</name>
</gene>
<proteinExistence type="inferred from homology"/>
<dbReference type="CDD" id="cd10150">
    <property type="entry name" value="CobN_like"/>
    <property type="match status" value="1"/>
</dbReference>
<protein>
    <submittedName>
        <fullName evidence="3">Magnesium-chelatase subunit ChlH, chloroplastic</fullName>
        <ecNumber evidence="3">6.6.1.1</ecNumber>
    </submittedName>
</protein>
<evidence type="ECO:0000259" key="2">
    <source>
        <dbReference type="Pfam" id="PF02514"/>
    </source>
</evidence>
<dbReference type="AlphaFoldDB" id="A0A098B884"/>
<dbReference type="NCBIfam" id="TIGR02025">
    <property type="entry name" value="BchH"/>
    <property type="match status" value="1"/>
</dbReference>
<evidence type="ECO:0000313" key="3">
    <source>
        <dbReference type="EMBL" id="CDX04061.1"/>
    </source>
</evidence>
<dbReference type="PANTHER" id="PTHR44119:SF4">
    <property type="entry name" value="AEROBIC COBALTOCHELATASE SUBUNIT COBN"/>
    <property type="match status" value="1"/>
</dbReference>
<name>A0A098B884_DESHA</name>
<feature type="domain" description="CobN/magnesium chelatase" evidence="2">
    <location>
        <begin position="150"/>
        <end position="1221"/>
    </location>
</feature>
<dbReference type="GO" id="GO:0015995">
    <property type="term" value="P:chlorophyll biosynthetic process"/>
    <property type="evidence" value="ECO:0007669"/>
    <property type="project" value="InterPro"/>
</dbReference>
<dbReference type="InterPro" id="IPR003672">
    <property type="entry name" value="CobN/Mg_chltase"/>
</dbReference>
<dbReference type="EC" id="6.6.1.1" evidence="3"/>
<keyword evidence="3" id="KW-0436">Ligase</keyword>
<dbReference type="GO" id="GO:0016851">
    <property type="term" value="F:magnesium chelatase activity"/>
    <property type="evidence" value="ECO:0007669"/>
    <property type="project" value="UniProtKB-EC"/>
</dbReference>
<organism evidence="3">
    <name type="scientific">Desulfitobacterium hafniense</name>
    <name type="common">Desulfitobacterium frappieri</name>
    <dbReference type="NCBI Taxonomy" id="49338"/>
    <lineage>
        <taxon>Bacteria</taxon>
        <taxon>Bacillati</taxon>
        <taxon>Bacillota</taxon>
        <taxon>Clostridia</taxon>
        <taxon>Eubacteriales</taxon>
        <taxon>Desulfitobacteriaceae</taxon>
        <taxon>Desulfitobacterium</taxon>
    </lineage>
</organism>
<accession>A0A098B884</accession>
<dbReference type="PATRIC" id="fig|49338.4.peg.4495"/>
<dbReference type="InterPro" id="IPR011771">
    <property type="entry name" value="BchH"/>
</dbReference>
<comment type="similarity">
    <text evidence="1">Belongs to the Mg-chelatase subunit H family.</text>
</comment>
<dbReference type="RefSeq" id="WP_208926299.1">
    <property type="nucleotide sequence ID" value="NZ_LK996017.1"/>
</dbReference>
<reference evidence="3" key="1">
    <citation type="submission" date="2014-07" db="EMBL/GenBank/DDBJ databases">
        <authorList>
            <person name="Hornung V.Bastian."/>
        </authorList>
    </citation>
    <scope>NUCLEOTIDE SEQUENCE</scope>
    <source>
        <strain evidence="3">PCE-S</strain>
    </source>
</reference>
<evidence type="ECO:0000256" key="1">
    <source>
        <dbReference type="ARBA" id="ARBA00010851"/>
    </source>
</evidence>
<sequence>MKLTFVTVSPPAVKNLIAIGKEIEAQYPQALELKLYYGASEPAEEKLAEMTETISQSDLVFIDLMGSSPAVSKAVSAGLEKCPGHIVPYGNSPREHMRLGKFTMEAMKSGGEDKKPDMAAMAKMRTMAEKMGKVIPGKMSDMRNYSLLMKYFKAADLFNIRNMLYLLLREYSGIKDIPKPQEPREAGGTGLCDPKTMRFYDSFQDYSRDFPFAEDRPTVGMLFYGHTYPTDTSGCVAVIKNRLEEFANVLTIAVSGSFEENREKLREVLLNCTPRPVDLILNFMSFRLGAGPMGGDHQAGVDLLKEVNVPYLHPYFMSRRTVKEWEESVQGCSTSEIMISVMLPELDGCLESYPVGAMSEPKYNPEFDIVTTELEPIPERVEKLAARVKKHLDLRDKENKDKKIAVICYNYPPGESNLFGGAFLDTFASVATILSHLKGEGYATEALSKEQLMEIFTAGKGVNSGKYGGEWAEMIKYPDGSYHKQLKQNPDYQEMLEQWGPVPGRIMSTERHEFLIPGTIQGKVFIGLQPSRGIHEEEEKAYHDKNLLPHHQYLAFYQWLKEEFQADAVIHVGTHGTLEFLKGKESGMSGRCYPDQLLADLPHIYLYYCGNPSEATIAKRRSHANLVSYQPPVFVQGELYGDYSKLMTMIDNYRQSLALAPRGSAGILEEIGKTAAELNLPIDLEELESELYRMNRSLIPKGLHVFGQGFSGEEAAEYVNGLLRYSRQEATPLRKLMAEARGWDAGELWEQRDYERLRELDQAAREVFQHYLRTGELLACATVNGHNQAEFRKTLDYGRRIYEAAQENHELQGLSRTLAGEYNPAKLAGDIYRHPEILPSGYNLYQFDPRLIPTPTAYARGAKICADTLAAYHQETDTYPLSTGVILWGIETSRTQGETFAQILAYLGVRVSDQGNEWDPRYEIIPLEELGRPRIDVTINICGFFRDMFPNLIESLSDLLARLDELEEKDEENYFKANSRKLYRKLMEEGYSSQEAKELSLARVFGPQEGGYGTGLTKLLETKNWESEEQLGNMFISNSQHIYTRHWHGKKVEGLYEENLKAIDIVSQIRSSHEYEITDLDHYYEFFGGLAKSAELVKGRKVKLYISDTTGERVSTEKAEKAIARGIRTRVLNPKWIDGMLEHAYHGGQKIAERFENIMGLAATTNSVDQWIFNDLHNSYAEDAELRQKMQENNPFAYLNIIEQMMEYSNRGYWQATPEQLDKLRQIYLEVEDSIEERV</sequence>
<dbReference type="PANTHER" id="PTHR44119">
    <property type="entry name" value="MAGNESIUM-CHELATASE SUBUNIT CHLH, CHLOROPLASTIC"/>
    <property type="match status" value="1"/>
</dbReference>